<reference evidence="2 3" key="1">
    <citation type="submission" date="2021-08" db="EMBL/GenBank/DDBJ databases">
        <title>Culture and genomic analysis of Symbiopectobacterium purcellii sp. nov. gen. nov., isolated from the leafhopper Empoasca decipiens.</title>
        <authorList>
            <person name="Nadal-Jimenez P."/>
            <person name="Siozios S."/>
            <person name="Halliday N."/>
            <person name="Camara M."/>
            <person name="Hurst G.D.D."/>
        </authorList>
    </citation>
    <scope>NUCLEOTIDE SEQUENCE [LARGE SCALE GENOMIC DNA]</scope>
    <source>
        <strain evidence="2 3">SyEd1</strain>
    </source>
</reference>
<keyword evidence="3" id="KW-1185">Reference proteome</keyword>
<sequence length="373" mass="42549">MNAFDTAHTDTAADTRRYDAIYQKLEQLFNEIITVRTDDAALKKLKVIASDLSIENWDWSQGVGIYGIWRLYQVTGEQRYLDYVLAWYQRRLAEGLPEKNINRMAPMLTLTTMGIAQETREHQALIEEYAHWIEHELLRTQENGFTHCTSDHLNEEQLWVDTLFMSGLFYARASAYLNRPSYLDEVSYQFLLHIKYLIDRDTGLWMHGWNFTGNGNGNYGKALWGRGNGWAAISTVDFLEMLGRQDASYQMILNTFRRQADAAVRYQDASGMWRTLLNQPDSYLEASGTAGFTYALLKGIRLGLLDERYHDAAWKGVDALLSRISPQGEVADVSAGTSVGHDLDHYRNIAIKQRAYGQSLTMLALTEALAGLK</sequence>
<dbReference type="PANTHER" id="PTHR33886">
    <property type="entry name" value="UNSATURATED RHAMNOGALACTURONAN HYDROLASE (EUROFUNG)"/>
    <property type="match status" value="1"/>
</dbReference>
<keyword evidence="1 2" id="KW-0378">Hydrolase</keyword>
<dbReference type="GO" id="GO:0016787">
    <property type="term" value="F:hydrolase activity"/>
    <property type="evidence" value="ECO:0007669"/>
    <property type="project" value="UniProtKB-KW"/>
</dbReference>
<dbReference type="Pfam" id="PF07470">
    <property type="entry name" value="Glyco_hydro_88"/>
    <property type="match status" value="1"/>
</dbReference>
<dbReference type="Proteomes" id="UP000825886">
    <property type="component" value="Chromosome"/>
</dbReference>
<dbReference type="EMBL" id="CP081864">
    <property type="protein sequence ID" value="QZN94980.1"/>
    <property type="molecule type" value="Genomic_DNA"/>
</dbReference>
<accession>A0ABX9AML5</accession>
<name>A0ABX9AML5_9ENTR</name>
<protein>
    <submittedName>
        <fullName evidence="2">Glycoside hydrolase family 88 protein</fullName>
    </submittedName>
</protein>
<evidence type="ECO:0000256" key="1">
    <source>
        <dbReference type="ARBA" id="ARBA00022801"/>
    </source>
</evidence>
<evidence type="ECO:0000313" key="3">
    <source>
        <dbReference type="Proteomes" id="UP000825886"/>
    </source>
</evidence>
<dbReference type="SUPFAM" id="SSF48208">
    <property type="entry name" value="Six-hairpin glycosidases"/>
    <property type="match status" value="1"/>
</dbReference>
<organism evidence="2 3">
    <name type="scientific">Symbiopectobacterium purcellii</name>
    <dbReference type="NCBI Taxonomy" id="2871826"/>
    <lineage>
        <taxon>Bacteria</taxon>
        <taxon>Pseudomonadati</taxon>
        <taxon>Pseudomonadota</taxon>
        <taxon>Gammaproteobacteria</taxon>
        <taxon>Enterobacterales</taxon>
        <taxon>Enterobacteriaceae</taxon>
    </lineage>
</organism>
<dbReference type="PANTHER" id="PTHR33886:SF8">
    <property type="entry name" value="UNSATURATED RHAMNOGALACTURONAN HYDROLASE (EUROFUNG)"/>
    <property type="match status" value="1"/>
</dbReference>
<dbReference type="InterPro" id="IPR012341">
    <property type="entry name" value="6hp_glycosidase-like_sf"/>
</dbReference>
<dbReference type="RefSeq" id="WP_222158089.1">
    <property type="nucleotide sequence ID" value="NZ_CP081864.1"/>
</dbReference>
<gene>
    <name evidence="2" type="ORF">K6K13_17345</name>
</gene>
<proteinExistence type="predicted"/>
<dbReference type="InterPro" id="IPR010905">
    <property type="entry name" value="Glyco_hydro_88"/>
</dbReference>
<dbReference type="InterPro" id="IPR052043">
    <property type="entry name" value="PolySaccharide_Degr_Enz"/>
</dbReference>
<dbReference type="InterPro" id="IPR008928">
    <property type="entry name" value="6-hairpin_glycosidase_sf"/>
</dbReference>
<dbReference type="Gene3D" id="1.50.10.10">
    <property type="match status" value="1"/>
</dbReference>
<evidence type="ECO:0000313" key="2">
    <source>
        <dbReference type="EMBL" id="QZN94980.1"/>
    </source>
</evidence>